<dbReference type="GO" id="GO:0005576">
    <property type="term" value="C:extracellular region"/>
    <property type="evidence" value="ECO:0007669"/>
    <property type="project" value="UniProtKB-SubCell"/>
</dbReference>
<evidence type="ECO:0000313" key="4">
    <source>
        <dbReference type="EMBL" id="MBY07914.1"/>
    </source>
</evidence>
<evidence type="ECO:0000256" key="3">
    <source>
        <dbReference type="SAM" id="SignalP"/>
    </source>
</evidence>
<dbReference type="AlphaFoldDB" id="A0A2R5LEF9"/>
<reference evidence="4" key="1">
    <citation type="submission" date="2018-03" db="EMBL/GenBank/DDBJ databases">
        <title>The relapsing fever spirochete Borrelia turicatae persists in the highly oxidative environment of its soft-bodied tick vector.</title>
        <authorList>
            <person name="Bourret T.J."/>
            <person name="Boyle W.K."/>
            <person name="Valenzuela J.G."/>
            <person name="Oliveira F."/>
            <person name="Lopez J.E."/>
        </authorList>
    </citation>
    <scope>NUCLEOTIDE SEQUENCE</scope>
    <source>
        <strain evidence="4">Kansas strain/isolate</strain>
        <tissue evidence="4">Salivary glands</tissue>
    </source>
</reference>
<feature type="signal peptide" evidence="3">
    <location>
        <begin position="1"/>
        <end position="16"/>
    </location>
</feature>
<feature type="chain" id="PRO_5015349402" evidence="3">
    <location>
        <begin position="17"/>
        <end position="85"/>
    </location>
</feature>
<protein>
    <submittedName>
        <fullName evidence="4">Putative conserved secreted protein</fullName>
    </submittedName>
</protein>
<evidence type="ECO:0000256" key="1">
    <source>
        <dbReference type="ARBA" id="ARBA00004613"/>
    </source>
</evidence>
<keyword evidence="2" id="KW-0964">Secreted</keyword>
<organism evidence="4">
    <name type="scientific">Ornithodoros turicata</name>
    <dbReference type="NCBI Taxonomy" id="34597"/>
    <lineage>
        <taxon>Eukaryota</taxon>
        <taxon>Metazoa</taxon>
        <taxon>Ecdysozoa</taxon>
        <taxon>Arthropoda</taxon>
        <taxon>Chelicerata</taxon>
        <taxon>Arachnida</taxon>
        <taxon>Acari</taxon>
        <taxon>Parasitiformes</taxon>
        <taxon>Ixodida</taxon>
        <taxon>Ixodoidea</taxon>
        <taxon>Argasidae</taxon>
        <taxon>Ornithodorinae</taxon>
        <taxon>Ornithodoros</taxon>
    </lineage>
</organism>
<name>A0A2R5LEF9_9ACAR</name>
<keyword evidence="3" id="KW-0732">Signal</keyword>
<dbReference type="Pfam" id="PF07771">
    <property type="entry name" value="TSGP1"/>
    <property type="match status" value="1"/>
</dbReference>
<sequence length="85" mass="9361">MKILLCLTIFICSGHGEIEGMKKACREKQQPANDPGCMYYCDDTYETYGTYPDMTGCDYTGTRDGKCKDGLCYPGPKSKAPVGEP</sequence>
<accession>A0A2R5LEF9</accession>
<evidence type="ECO:0000256" key="2">
    <source>
        <dbReference type="ARBA" id="ARBA00022525"/>
    </source>
</evidence>
<comment type="subcellular location">
    <subcellularLocation>
        <location evidence="1">Secreted</location>
    </subcellularLocation>
</comment>
<dbReference type="EMBL" id="GGLE01003788">
    <property type="protein sequence ID" value="MBY07914.1"/>
    <property type="molecule type" value="Transcribed_RNA"/>
</dbReference>
<proteinExistence type="predicted"/>
<dbReference type="InterPro" id="IPR011694">
    <property type="entry name" value="Ixonnexin-like"/>
</dbReference>